<reference evidence="1" key="1">
    <citation type="submission" date="2017-07" db="EMBL/GenBank/DDBJ databases">
        <title>Taro Niue Genome Assembly and Annotation.</title>
        <authorList>
            <person name="Atibalentja N."/>
            <person name="Keating K."/>
            <person name="Fields C.J."/>
        </authorList>
    </citation>
    <scope>NUCLEOTIDE SEQUENCE</scope>
    <source>
        <strain evidence="1">Niue_2</strain>
        <tissue evidence="1">Leaf</tissue>
    </source>
</reference>
<proteinExistence type="predicted"/>
<keyword evidence="2" id="KW-1185">Reference proteome</keyword>
<accession>A0A843TVB1</accession>
<sequence length="286" mass="32088">MKLYLYEGSGKGNNCPASSVLSIEGTTTWCRAPRSSSQWRAQLPAMPVLLSTADISPHRPTTSEKVSTNKVPSAKTDMVTLKALAPRSTYAKMSLMALDVTYSGSLRVDNTLMSSERLLTEYHDHYDRLEIIIDTFIQSGYVPSLAEVSNEEGVDFLNLRGKKLWPIRIGCVDPKSQASTLSLLSLQHLGDEEPYFVSLESACDSFTRRQEACHIRKTLVDAGIKWDTSSEDLLLAEWFNVVDDSKKRSIEEFPMLLEEIRKTGWVVKNILLSSQEQTRYILVNDG</sequence>
<dbReference type="AlphaFoldDB" id="A0A843TVB1"/>
<protein>
    <submittedName>
        <fullName evidence="1">Uncharacterized protein</fullName>
    </submittedName>
</protein>
<name>A0A843TVB1_COLES</name>
<organism evidence="1 2">
    <name type="scientific">Colocasia esculenta</name>
    <name type="common">Wild taro</name>
    <name type="synonym">Arum esculentum</name>
    <dbReference type="NCBI Taxonomy" id="4460"/>
    <lineage>
        <taxon>Eukaryota</taxon>
        <taxon>Viridiplantae</taxon>
        <taxon>Streptophyta</taxon>
        <taxon>Embryophyta</taxon>
        <taxon>Tracheophyta</taxon>
        <taxon>Spermatophyta</taxon>
        <taxon>Magnoliopsida</taxon>
        <taxon>Liliopsida</taxon>
        <taxon>Araceae</taxon>
        <taxon>Aroideae</taxon>
        <taxon>Colocasieae</taxon>
        <taxon>Colocasia</taxon>
    </lineage>
</organism>
<dbReference type="OrthoDB" id="364779at2759"/>
<evidence type="ECO:0000313" key="2">
    <source>
        <dbReference type="Proteomes" id="UP000652761"/>
    </source>
</evidence>
<evidence type="ECO:0000313" key="1">
    <source>
        <dbReference type="EMBL" id="MQL75025.1"/>
    </source>
</evidence>
<dbReference type="EMBL" id="NMUH01000232">
    <property type="protein sequence ID" value="MQL75025.1"/>
    <property type="molecule type" value="Genomic_DNA"/>
</dbReference>
<gene>
    <name evidence="1" type="ORF">Taro_007401</name>
</gene>
<comment type="caution">
    <text evidence="1">The sequence shown here is derived from an EMBL/GenBank/DDBJ whole genome shotgun (WGS) entry which is preliminary data.</text>
</comment>
<dbReference type="Proteomes" id="UP000652761">
    <property type="component" value="Unassembled WGS sequence"/>
</dbReference>